<evidence type="ECO:0000259" key="2">
    <source>
        <dbReference type="Pfam" id="PF25043"/>
    </source>
</evidence>
<dbReference type="Proteomes" id="UP000290289">
    <property type="component" value="Chromosome 15"/>
</dbReference>
<reference evidence="3 4" key="1">
    <citation type="submission" date="2018-10" db="EMBL/GenBank/DDBJ databases">
        <title>A high-quality apple genome assembly.</title>
        <authorList>
            <person name="Hu J."/>
        </authorList>
    </citation>
    <scope>NUCLEOTIDE SEQUENCE [LARGE SCALE GENOMIC DNA]</scope>
    <source>
        <strain evidence="4">cv. HFTH1</strain>
        <tissue evidence="3">Young leaf</tissue>
    </source>
</reference>
<dbReference type="Gene3D" id="3.40.50.410">
    <property type="entry name" value="von Willebrand factor, type A domain"/>
    <property type="match status" value="1"/>
</dbReference>
<evidence type="ECO:0000259" key="1">
    <source>
        <dbReference type="Pfam" id="PF11443"/>
    </source>
</evidence>
<dbReference type="Pfam" id="PF25043">
    <property type="entry name" value="DUF7788"/>
    <property type="match status" value="1"/>
</dbReference>
<feature type="domain" description="DUF7788" evidence="2">
    <location>
        <begin position="339"/>
        <end position="515"/>
    </location>
</feature>
<dbReference type="EMBL" id="RDQH01000341">
    <property type="protein sequence ID" value="RXH73438.1"/>
    <property type="molecule type" value="Genomic_DNA"/>
</dbReference>
<dbReference type="PANTHER" id="PTHR31373">
    <property type="entry name" value="OS06G0652100 PROTEIN"/>
    <property type="match status" value="1"/>
</dbReference>
<protein>
    <submittedName>
        <fullName evidence="3">Uncharacterized protein</fullName>
    </submittedName>
</protein>
<organism evidence="3 4">
    <name type="scientific">Malus domestica</name>
    <name type="common">Apple</name>
    <name type="synonym">Pyrus malus</name>
    <dbReference type="NCBI Taxonomy" id="3750"/>
    <lineage>
        <taxon>Eukaryota</taxon>
        <taxon>Viridiplantae</taxon>
        <taxon>Streptophyta</taxon>
        <taxon>Embryophyta</taxon>
        <taxon>Tracheophyta</taxon>
        <taxon>Spermatophyta</taxon>
        <taxon>Magnoliopsida</taxon>
        <taxon>eudicotyledons</taxon>
        <taxon>Gunneridae</taxon>
        <taxon>Pentapetalae</taxon>
        <taxon>rosids</taxon>
        <taxon>fabids</taxon>
        <taxon>Rosales</taxon>
        <taxon>Rosaceae</taxon>
        <taxon>Amygdaloideae</taxon>
        <taxon>Maleae</taxon>
        <taxon>Malus</taxon>
    </lineage>
</organism>
<sequence>MMMTNPAKKILPSVVKASNYTTAAADLLLRPPPPSDADLRKQPQSMGDPCLDLYFGVQVQPDPATRTRTAYKYLNQVLPMAWSHNPLTTLKLICNLRDDSNDLGKSDEKAFYSAALWLHRNHPKTLACNAASIAGEFTESVGTMDDFVQILNRLARARDRYEGDSDYRFLLDRVSDLFADHLRSDMRNLKQQQQQPYMDISSAALYCPPIGSSLDRSSTLLCESIARILFPREESCPEEEYQGLDYAQRVRARLRTEVLVPLTNFLLSNSSLTHRGFCPVKKYLDELKGGLGQPIEPGALLPHDIIGYVDDEDVGQAAELQWRRMVEDIYLKQGNKLSNCLAVCNVSPTVAHMNVSVALSVLASQLSEEPWKGKVINFSSNPQLHNLATPQGDDDLKSMCAFVRRMHCALEIDLGKVFDLILEVAVDGNLRPDQMIKKVLVLTDFQTIDLAESDYEAIQNKFKAKGYEDAVPQIVYWKLQSWGTPVAPCRRPGVSTLDGFSDNLLKLFLDSNGEVGPYHVMEAAISGKEYENLAVCD</sequence>
<evidence type="ECO:0000313" key="4">
    <source>
        <dbReference type="Proteomes" id="UP000290289"/>
    </source>
</evidence>
<dbReference type="Pfam" id="PF11443">
    <property type="entry name" value="DUF2828"/>
    <property type="match status" value="1"/>
</dbReference>
<dbReference type="PANTHER" id="PTHR31373:SF17">
    <property type="entry name" value="OS06G0652100 PROTEIN"/>
    <property type="match status" value="1"/>
</dbReference>
<feature type="domain" description="DUF2828" evidence="1">
    <location>
        <begin position="154"/>
        <end position="266"/>
    </location>
</feature>
<accession>A0A498HPH1</accession>
<comment type="caution">
    <text evidence="3">The sequence shown here is derived from an EMBL/GenBank/DDBJ whole genome shotgun (WGS) entry which is preliminary data.</text>
</comment>
<dbReference type="AlphaFoldDB" id="A0A498HPH1"/>
<name>A0A498HPH1_MALDO</name>
<evidence type="ECO:0000313" key="3">
    <source>
        <dbReference type="EMBL" id="RXH73438.1"/>
    </source>
</evidence>
<proteinExistence type="predicted"/>
<gene>
    <name evidence="3" type="ORF">DVH24_016260</name>
</gene>
<dbReference type="InterPro" id="IPR011205">
    <property type="entry name" value="UCP015417_vWA"/>
</dbReference>
<dbReference type="InterPro" id="IPR056690">
    <property type="entry name" value="DUF7788"/>
</dbReference>
<dbReference type="PIRSF" id="PIRSF015417">
    <property type="entry name" value="T31B5_30_vWA"/>
    <property type="match status" value="1"/>
</dbReference>
<dbReference type="InterPro" id="IPR058580">
    <property type="entry name" value="DUF2828"/>
</dbReference>
<dbReference type="InterPro" id="IPR036465">
    <property type="entry name" value="vWFA_dom_sf"/>
</dbReference>
<keyword evidence="4" id="KW-1185">Reference proteome</keyword>